<dbReference type="RefSeq" id="XP_001835451.2">
    <property type="nucleotide sequence ID" value="XM_001835399.2"/>
</dbReference>
<feature type="compositionally biased region" description="Low complexity" evidence="16">
    <location>
        <begin position="36"/>
        <end position="47"/>
    </location>
</feature>
<evidence type="ECO:0000256" key="11">
    <source>
        <dbReference type="ARBA" id="ARBA00023316"/>
    </source>
</evidence>
<sequence length="771" mass="82927">MSHNPQQSVTGGGAYDPLPLTGGEGHQPRFMGQYDAAASSSQQSLQAPSEYGSAHRLNDANDPNVAPYRDDPNAVPMSPLGASAAAGGGGMMMNEKAGGGGGEGTGSGRSRRKMVIIGAIVALIIIILAIILPVYFTVIKKDDDDSAGGDRDSSNAGEDKDGSGTARPSGSASPEPDVELPPVTGGDGSIITMEDGTTFTYRNPFGGYWYYDPNDPFNNGARAQSWTPALNETFNYGVDRIRGVNVGGWLVTEPFISPALYERYLNDPAGPAIDEYDLSLRMRADTANGGINQLEEHYRTFITEKDFADIAGAGLNYVRIPIGWWAVETRGDEPHLEGVSWNYFLKAIKWARKYGLRINLDLHAVPGSQNAWNHSGKFGSIGFLHGPMGYANAQRTLDIIRVLAEFISQPQYRDVVTMFGILNEPLGDPMGFDALARFYMEAYTIIRRAGGIGEGNGPWVSLHDGFFGRDRWSGVFPNADRLALDVHPYLGFGSQSSAPMSSYADTPCRAWGRLVNNSMAAFGLTTAGEWSNAVNDCGLYLNGVNLGTRYEGTYTPGSWPRVGDCRDWTDWTRYTPELKREIRQFTLASMDALQHYFFWTWRIGDSLASGRVETPAWSYVLGLQEGWMPTDPRDADGVCNNIAPWTPPLSVGSGAIPASVTSALSWPPPAISNGGPIEVLPSYTQTGAIPTLTATPVEAAPGETITRTVDVGSGWNNPEDSEGYVAEVEGCSYLDPWVTPAAAPPSPLCVGVARRGMLGRGVVEAKATPAP</sequence>
<dbReference type="PANTHER" id="PTHR31297">
    <property type="entry name" value="GLUCAN ENDO-1,6-BETA-GLUCOSIDASE B"/>
    <property type="match status" value="1"/>
</dbReference>
<keyword evidence="20" id="KW-1185">Reference proteome</keyword>
<dbReference type="GeneID" id="6011983"/>
<evidence type="ECO:0000256" key="14">
    <source>
        <dbReference type="ARBA" id="ARBA00038929"/>
    </source>
</evidence>
<evidence type="ECO:0000313" key="19">
    <source>
        <dbReference type="EMBL" id="EAU86419.2"/>
    </source>
</evidence>
<evidence type="ECO:0000256" key="16">
    <source>
        <dbReference type="SAM" id="MobiDB-lite"/>
    </source>
</evidence>
<evidence type="ECO:0000256" key="1">
    <source>
        <dbReference type="ARBA" id="ARBA00004401"/>
    </source>
</evidence>
<keyword evidence="5" id="KW-0378">Hydrolase</keyword>
<comment type="caution">
    <text evidence="19">The sequence shown here is derived from an EMBL/GenBank/DDBJ whole genome shotgun (WGS) entry which is preliminary data.</text>
</comment>
<keyword evidence="10" id="KW-0326">Glycosidase</keyword>
<keyword evidence="6" id="KW-0735">Signal-anchor</keyword>
<evidence type="ECO:0000256" key="6">
    <source>
        <dbReference type="ARBA" id="ARBA00022968"/>
    </source>
</evidence>
<feature type="transmembrane region" description="Helical" evidence="17">
    <location>
        <begin position="115"/>
        <end position="136"/>
    </location>
</feature>
<evidence type="ECO:0000256" key="10">
    <source>
        <dbReference type="ARBA" id="ARBA00023295"/>
    </source>
</evidence>
<keyword evidence="9" id="KW-0325">Glycoprotein</keyword>
<evidence type="ECO:0000256" key="8">
    <source>
        <dbReference type="ARBA" id="ARBA00023136"/>
    </source>
</evidence>
<evidence type="ECO:0000256" key="12">
    <source>
        <dbReference type="ARBA" id="ARBA00036824"/>
    </source>
</evidence>
<evidence type="ECO:0000256" key="9">
    <source>
        <dbReference type="ARBA" id="ARBA00023180"/>
    </source>
</evidence>
<dbReference type="GO" id="GO:0071555">
    <property type="term" value="P:cell wall organization"/>
    <property type="evidence" value="ECO:0007669"/>
    <property type="project" value="UniProtKB-KW"/>
</dbReference>
<dbReference type="KEGG" id="cci:CC1G_05413"/>
<reference evidence="19 20" key="1">
    <citation type="journal article" date="2010" name="Proc. Natl. Acad. Sci. U.S.A.">
        <title>Insights into evolution of multicellular fungi from the assembled chromosomes of the mushroom Coprinopsis cinerea (Coprinus cinereus).</title>
        <authorList>
            <person name="Stajich J.E."/>
            <person name="Wilke S.K."/>
            <person name="Ahren D."/>
            <person name="Au C.H."/>
            <person name="Birren B.W."/>
            <person name="Borodovsky M."/>
            <person name="Burns C."/>
            <person name="Canback B."/>
            <person name="Casselton L.A."/>
            <person name="Cheng C.K."/>
            <person name="Deng J."/>
            <person name="Dietrich F.S."/>
            <person name="Fargo D.C."/>
            <person name="Farman M.L."/>
            <person name="Gathman A.C."/>
            <person name="Goldberg J."/>
            <person name="Guigo R."/>
            <person name="Hoegger P.J."/>
            <person name="Hooker J.B."/>
            <person name="Huggins A."/>
            <person name="James T.Y."/>
            <person name="Kamada T."/>
            <person name="Kilaru S."/>
            <person name="Kodira C."/>
            <person name="Kues U."/>
            <person name="Kupfer D."/>
            <person name="Kwan H.S."/>
            <person name="Lomsadze A."/>
            <person name="Li W."/>
            <person name="Lilly W.W."/>
            <person name="Ma L.J."/>
            <person name="Mackey A.J."/>
            <person name="Manning G."/>
            <person name="Martin F."/>
            <person name="Muraguchi H."/>
            <person name="Natvig D.O."/>
            <person name="Palmerini H."/>
            <person name="Ramesh M.A."/>
            <person name="Rehmeyer C.J."/>
            <person name="Roe B.A."/>
            <person name="Shenoy N."/>
            <person name="Stanke M."/>
            <person name="Ter-Hovhannisyan V."/>
            <person name="Tunlid A."/>
            <person name="Velagapudi R."/>
            <person name="Vision T.J."/>
            <person name="Zeng Q."/>
            <person name="Zolan M.E."/>
            <person name="Pukkila P.J."/>
        </authorList>
    </citation>
    <scope>NUCLEOTIDE SEQUENCE [LARGE SCALE GENOMIC DNA]</scope>
    <source>
        <strain evidence="20">Okayama-7 / 130 / ATCC MYA-4618 / FGSC 9003</strain>
    </source>
</reference>
<dbReference type="Proteomes" id="UP000001861">
    <property type="component" value="Unassembled WGS sequence"/>
</dbReference>
<protein>
    <recommendedName>
        <fullName evidence="14">glucan 1,3-beta-glucosidase</fullName>
        <ecNumber evidence="14">3.2.1.58</ecNumber>
    </recommendedName>
    <alternativeName>
        <fullName evidence="15">Exo-1,3-beta-glucanase D</fullName>
    </alternativeName>
</protein>
<organism evidence="19 20">
    <name type="scientific">Coprinopsis cinerea (strain Okayama-7 / 130 / ATCC MYA-4618 / FGSC 9003)</name>
    <name type="common">Inky cap fungus</name>
    <name type="synonym">Hormographiella aspergillata</name>
    <dbReference type="NCBI Taxonomy" id="240176"/>
    <lineage>
        <taxon>Eukaryota</taxon>
        <taxon>Fungi</taxon>
        <taxon>Dikarya</taxon>
        <taxon>Basidiomycota</taxon>
        <taxon>Agaricomycotina</taxon>
        <taxon>Agaricomycetes</taxon>
        <taxon>Agaricomycetidae</taxon>
        <taxon>Agaricales</taxon>
        <taxon>Agaricineae</taxon>
        <taxon>Psathyrellaceae</taxon>
        <taxon>Coprinopsis</taxon>
    </lineage>
</organism>
<dbReference type="GO" id="GO:0009986">
    <property type="term" value="C:cell surface"/>
    <property type="evidence" value="ECO:0007669"/>
    <property type="project" value="TreeGrafter"/>
</dbReference>
<name>A8NQ10_COPC7</name>
<dbReference type="FunCoup" id="A8NQ10">
    <property type="interactions" value="28"/>
</dbReference>
<proteinExistence type="inferred from homology"/>
<evidence type="ECO:0000256" key="7">
    <source>
        <dbReference type="ARBA" id="ARBA00022989"/>
    </source>
</evidence>
<keyword evidence="3" id="KW-1003">Cell membrane</keyword>
<feature type="region of interest" description="Disordered" evidence="16">
    <location>
        <begin position="1"/>
        <end position="109"/>
    </location>
</feature>
<evidence type="ECO:0000256" key="3">
    <source>
        <dbReference type="ARBA" id="ARBA00022475"/>
    </source>
</evidence>
<dbReference type="OrthoDB" id="62120at2759"/>
<dbReference type="InterPro" id="IPR001547">
    <property type="entry name" value="Glyco_hydro_5"/>
</dbReference>
<keyword evidence="4 17" id="KW-0812">Transmembrane</keyword>
<keyword evidence="8 17" id="KW-0472">Membrane</keyword>
<comment type="function">
    <text evidence="13">Glucosidase involved in the degradation of cellulosic biomass. Active on lichenan.</text>
</comment>
<evidence type="ECO:0000256" key="5">
    <source>
        <dbReference type="ARBA" id="ARBA00022801"/>
    </source>
</evidence>
<accession>A8NQ10</accession>
<evidence type="ECO:0000256" key="4">
    <source>
        <dbReference type="ARBA" id="ARBA00022692"/>
    </source>
</evidence>
<gene>
    <name evidence="19" type="ORF">CC1G_05413</name>
</gene>
<evidence type="ECO:0000256" key="15">
    <source>
        <dbReference type="ARBA" id="ARBA00041260"/>
    </source>
</evidence>
<evidence type="ECO:0000256" key="13">
    <source>
        <dbReference type="ARBA" id="ARBA00037126"/>
    </source>
</evidence>
<dbReference type="InterPro" id="IPR050386">
    <property type="entry name" value="Glycosyl_hydrolase_5"/>
</dbReference>
<dbReference type="GO" id="GO:0009251">
    <property type="term" value="P:glucan catabolic process"/>
    <property type="evidence" value="ECO:0007669"/>
    <property type="project" value="TreeGrafter"/>
</dbReference>
<evidence type="ECO:0000259" key="18">
    <source>
        <dbReference type="Pfam" id="PF00150"/>
    </source>
</evidence>
<dbReference type="STRING" id="240176.A8NQ10"/>
<feature type="compositionally biased region" description="Basic and acidic residues" evidence="16">
    <location>
        <begin position="143"/>
        <end position="162"/>
    </location>
</feature>
<dbReference type="InParanoid" id="A8NQ10"/>
<dbReference type="HOGENOM" id="CLU_004624_6_1_1"/>
<dbReference type="Gene3D" id="3.20.20.80">
    <property type="entry name" value="Glycosidases"/>
    <property type="match status" value="1"/>
</dbReference>
<dbReference type="EC" id="3.2.1.58" evidence="14"/>
<feature type="compositionally biased region" description="Gly residues" evidence="16">
    <location>
        <begin position="86"/>
        <end position="107"/>
    </location>
</feature>
<evidence type="ECO:0000256" key="2">
    <source>
        <dbReference type="ARBA" id="ARBA00005641"/>
    </source>
</evidence>
<dbReference type="GO" id="GO:0005886">
    <property type="term" value="C:plasma membrane"/>
    <property type="evidence" value="ECO:0007669"/>
    <property type="project" value="UniProtKB-SubCell"/>
</dbReference>
<dbReference type="OMA" id="WYWTWKT"/>
<dbReference type="GO" id="GO:0005576">
    <property type="term" value="C:extracellular region"/>
    <property type="evidence" value="ECO:0007669"/>
    <property type="project" value="TreeGrafter"/>
</dbReference>
<dbReference type="PANTHER" id="PTHR31297:SF34">
    <property type="entry name" value="GLUCAN 1,3-BETA-GLUCOSIDASE 2"/>
    <property type="match status" value="1"/>
</dbReference>
<keyword evidence="7 17" id="KW-1133">Transmembrane helix</keyword>
<dbReference type="FunFam" id="3.20.20.80:FF:000033">
    <property type="entry name" value="Glucan 1,3-beta-glucosidase A"/>
    <property type="match status" value="1"/>
</dbReference>
<feature type="domain" description="Glycoside hydrolase family 5" evidence="18">
    <location>
        <begin position="290"/>
        <end position="517"/>
    </location>
</feature>
<comment type="catalytic activity">
    <reaction evidence="12">
        <text>Successive hydrolysis of beta-D-glucose units from the non-reducing ends of (1-&gt;3)-beta-D-glucans, releasing alpha-glucose.</text>
        <dbReference type="EC" id="3.2.1.58"/>
    </reaction>
</comment>
<dbReference type="eggNOG" id="ENOG502QRG8">
    <property type="taxonomic scope" value="Eukaryota"/>
</dbReference>
<comment type="subcellular location">
    <subcellularLocation>
        <location evidence="1">Cell membrane</location>
        <topology evidence="1">Single-pass type II membrane protein</topology>
    </subcellularLocation>
</comment>
<evidence type="ECO:0000313" key="20">
    <source>
        <dbReference type="Proteomes" id="UP000001861"/>
    </source>
</evidence>
<feature type="region of interest" description="Disordered" evidence="16">
    <location>
        <begin position="143"/>
        <end position="189"/>
    </location>
</feature>
<keyword evidence="11" id="KW-0961">Cell wall biogenesis/degradation</keyword>
<dbReference type="InterPro" id="IPR017853">
    <property type="entry name" value="GH"/>
</dbReference>
<dbReference type="SUPFAM" id="SSF51445">
    <property type="entry name" value="(Trans)glycosidases"/>
    <property type="match status" value="1"/>
</dbReference>
<dbReference type="AlphaFoldDB" id="A8NQ10"/>
<dbReference type="EMBL" id="AACS02000008">
    <property type="protein sequence ID" value="EAU86419.2"/>
    <property type="molecule type" value="Genomic_DNA"/>
</dbReference>
<dbReference type="Pfam" id="PF00150">
    <property type="entry name" value="Cellulase"/>
    <property type="match status" value="1"/>
</dbReference>
<comment type="similarity">
    <text evidence="2">Belongs to the glycosyl hydrolase 5 (cellulase A) family.</text>
</comment>
<dbReference type="VEuPathDB" id="FungiDB:CC1G_05413"/>
<evidence type="ECO:0000256" key="17">
    <source>
        <dbReference type="SAM" id="Phobius"/>
    </source>
</evidence>
<dbReference type="GO" id="GO:0004338">
    <property type="term" value="F:glucan exo-1,3-beta-glucosidase activity"/>
    <property type="evidence" value="ECO:0007669"/>
    <property type="project" value="UniProtKB-EC"/>
</dbReference>